<sequence length="232" mass="24769">TAPALSRPRIVVLISGNGSNLQALIDASQRPPSSLAMTSEAELLTLPADIALVVSNKSKAFGLERAAKAGIPTWVHTLKPYRERHAADPDPTHAPAPRAVYDRDLALGILERVPNPQLIVLAGWMHILSPAFLDTMGATCPVINLHPALPGAYDGIDAIGRAFRDFQAGKTQHTGIMVHRVIPEVDRGDVVLSCPVPILPEDTQETLEARMHEAEHRLIVQGAAAVLAATAP</sequence>
<evidence type="ECO:0000313" key="6">
    <source>
        <dbReference type="EMBL" id="RKP01794.1"/>
    </source>
</evidence>
<evidence type="ECO:0000256" key="1">
    <source>
        <dbReference type="ARBA" id="ARBA00005054"/>
    </source>
</evidence>
<protein>
    <recommendedName>
        <fullName evidence="2">phosphoribosylglycinamide formyltransferase 1</fullName>
        <ecNumber evidence="2">2.1.2.2</ecNumber>
    </recommendedName>
</protein>
<dbReference type="AlphaFoldDB" id="A0A4P9X8Z6"/>
<feature type="non-terminal residue" evidence="6">
    <location>
        <position position="232"/>
    </location>
</feature>
<evidence type="ECO:0000256" key="3">
    <source>
        <dbReference type="ARBA" id="ARBA00022679"/>
    </source>
</evidence>
<dbReference type="PANTHER" id="PTHR43369:SF2">
    <property type="entry name" value="PHOSPHORIBOSYLGLYCINAMIDE FORMYLTRANSFERASE"/>
    <property type="match status" value="1"/>
</dbReference>
<dbReference type="HAMAP" id="MF_01930">
    <property type="entry name" value="PurN"/>
    <property type="match status" value="1"/>
</dbReference>
<dbReference type="CDD" id="cd08645">
    <property type="entry name" value="FMT_core_GART"/>
    <property type="match status" value="1"/>
</dbReference>
<evidence type="ECO:0000259" key="5">
    <source>
        <dbReference type="Pfam" id="PF00551"/>
    </source>
</evidence>
<feature type="domain" description="Formyl transferase N-terminal" evidence="5">
    <location>
        <begin position="9"/>
        <end position="221"/>
    </location>
</feature>
<dbReference type="Pfam" id="PF00551">
    <property type="entry name" value="Formyl_trans_N"/>
    <property type="match status" value="1"/>
</dbReference>
<organism evidence="6 7">
    <name type="scientific">Caulochytrium protostelioides</name>
    <dbReference type="NCBI Taxonomy" id="1555241"/>
    <lineage>
        <taxon>Eukaryota</taxon>
        <taxon>Fungi</taxon>
        <taxon>Fungi incertae sedis</taxon>
        <taxon>Chytridiomycota</taxon>
        <taxon>Chytridiomycota incertae sedis</taxon>
        <taxon>Chytridiomycetes</taxon>
        <taxon>Caulochytriales</taxon>
        <taxon>Caulochytriaceae</taxon>
        <taxon>Caulochytrium</taxon>
    </lineage>
</organism>
<dbReference type="InterPro" id="IPR002376">
    <property type="entry name" value="Formyl_transf_N"/>
</dbReference>
<proteinExistence type="inferred from homology"/>
<keyword evidence="4" id="KW-0658">Purine biosynthesis</keyword>
<keyword evidence="7" id="KW-1185">Reference proteome</keyword>
<dbReference type="Gene3D" id="3.40.50.170">
    <property type="entry name" value="Formyl transferase, N-terminal domain"/>
    <property type="match status" value="1"/>
</dbReference>
<evidence type="ECO:0000313" key="7">
    <source>
        <dbReference type="Proteomes" id="UP000274922"/>
    </source>
</evidence>
<dbReference type="GO" id="GO:0006189">
    <property type="term" value="P:'de novo' IMP biosynthetic process"/>
    <property type="evidence" value="ECO:0007669"/>
    <property type="project" value="InterPro"/>
</dbReference>
<dbReference type="OrthoDB" id="5575075at2759"/>
<dbReference type="EMBL" id="ML014161">
    <property type="protein sequence ID" value="RKP01794.1"/>
    <property type="molecule type" value="Genomic_DNA"/>
</dbReference>
<dbReference type="GO" id="GO:0004644">
    <property type="term" value="F:phosphoribosylglycinamide formyltransferase activity"/>
    <property type="evidence" value="ECO:0007669"/>
    <property type="project" value="UniProtKB-EC"/>
</dbReference>
<reference evidence="7" key="1">
    <citation type="journal article" date="2018" name="Nat. Microbiol.">
        <title>Leveraging single-cell genomics to expand the fungal tree of life.</title>
        <authorList>
            <person name="Ahrendt S.R."/>
            <person name="Quandt C.A."/>
            <person name="Ciobanu D."/>
            <person name="Clum A."/>
            <person name="Salamov A."/>
            <person name="Andreopoulos B."/>
            <person name="Cheng J.F."/>
            <person name="Woyke T."/>
            <person name="Pelin A."/>
            <person name="Henrissat B."/>
            <person name="Reynolds N.K."/>
            <person name="Benny G.L."/>
            <person name="Smith M.E."/>
            <person name="James T.Y."/>
            <person name="Grigoriev I.V."/>
        </authorList>
    </citation>
    <scope>NUCLEOTIDE SEQUENCE [LARGE SCALE GENOMIC DNA]</scope>
    <source>
        <strain evidence="7">ATCC 52028</strain>
    </source>
</reference>
<evidence type="ECO:0000256" key="2">
    <source>
        <dbReference type="ARBA" id="ARBA00012254"/>
    </source>
</evidence>
<name>A0A4P9X8Z6_9FUNG</name>
<comment type="pathway">
    <text evidence="1">Purine metabolism; IMP biosynthesis via de novo pathway; N(2)-formyl-N(1)-(5-phospho-D-ribosyl)glycinamide from N(1)-(5-phospho-D-ribosyl)glycinamide (10-formyl THF route): step 1/1.</text>
</comment>
<evidence type="ECO:0000256" key="4">
    <source>
        <dbReference type="ARBA" id="ARBA00022755"/>
    </source>
</evidence>
<keyword evidence="3" id="KW-0808">Transferase</keyword>
<dbReference type="EC" id="2.1.2.2" evidence="2"/>
<dbReference type="Proteomes" id="UP000274922">
    <property type="component" value="Unassembled WGS sequence"/>
</dbReference>
<dbReference type="InterPro" id="IPR004607">
    <property type="entry name" value="GART"/>
</dbReference>
<dbReference type="PANTHER" id="PTHR43369">
    <property type="entry name" value="PHOSPHORIBOSYLGLYCINAMIDE FORMYLTRANSFERASE"/>
    <property type="match status" value="1"/>
</dbReference>
<gene>
    <name evidence="6" type="ORF">CXG81DRAFT_8147</name>
</gene>
<dbReference type="InterPro" id="IPR036477">
    <property type="entry name" value="Formyl_transf_N_sf"/>
</dbReference>
<dbReference type="NCBIfam" id="TIGR00639">
    <property type="entry name" value="PurN"/>
    <property type="match status" value="1"/>
</dbReference>
<dbReference type="SUPFAM" id="SSF53328">
    <property type="entry name" value="Formyltransferase"/>
    <property type="match status" value="1"/>
</dbReference>
<accession>A0A4P9X8Z6</accession>
<feature type="non-terminal residue" evidence="6">
    <location>
        <position position="1"/>
    </location>
</feature>
<dbReference type="GO" id="GO:0005737">
    <property type="term" value="C:cytoplasm"/>
    <property type="evidence" value="ECO:0007669"/>
    <property type="project" value="TreeGrafter"/>
</dbReference>
<dbReference type="STRING" id="1555241.A0A4P9X8Z6"/>